<evidence type="ECO:0000256" key="1">
    <source>
        <dbReference type="ARBA" id="ARBA00009856"/>
    </source>
</evidence>
<dbReference type="EMBL" id="BDSP01000162">
    <property type="protein sequence ID" value="GAX21247.1"/>
    <property type="molecule type" value="Genomic_DNA"/>
</dbReference>
<evidence type="ECO:0000313" key="4">
    <source>
        <dbReference type="EMBL" id="GAX21247.1"/>
    </source>
</evidence>
<dbReference type="OrthoDB" id="48176at2759"/>
<protein>
    <recommendedName>
        <fullName evidence="3">SRR1-like domain-containing protein</fullName>
    </recommendedName>
</protein>
<evidence type="ECO:0000256" key="2">
    <source>
        <dbReference type="SAM" id="MobiDB-lite"/>
    </source>
</evidence>
<dbReference type="InterPro" id="IPR040044">
    <property type="entry name" value="SRR1L"/>
</dbReference>
<dbReference type="InParanoid" id="A0A1Z5K4R4"/>
<reference evidence="4 5" key="1">
    <citation type="journal article" date="2015" name="Plant Cell">
        <title>Oil accumulation by the oleaginous diatom Fistulifera solaris as revealed by the genome and transcriptome.</title>
        <authorList>
            <person name="Tanaka T."/>
            <person name="Maeda Y."/>
            <person name="Veluchamy A."/>
            <person name="Tanaka M."/>
            <person name="Abida H."/>
            <person name="Marechal E."/>
            <person name="Bowler C."/>
            <person name="Muto M."/>
            <person name="Sunaga Y."/>
            <person name="Tanaka M."/>
            <person name="Yoshino T."/>
            <person name="Taniguchi T."/>
            <person name="Fukuda Y."/>
            <person name="Nemoto M."/>
            <person name="Matsumoto M."/>
            <person name="Wong P.S."/>
            <person name="Aburatani S."/>
            <person name="Fujibuchi W."/>
        </authorList>
    </citation>
    <scope>NUCLEOTIDE SEQUENCE [LARGE SCALE GENOMIC DNA]</scope>
    <source>
        <strain evidence="4 5">JPCC DA0580</strain>
    </source>
</reference>
<dbReference type="Pfam" id="PF07985">
    <property type="entry name" value="SRR1"/>
    <property type="match status" value="1"/>
</dbReference>
<organism evidence="4 5">
    <name type="scientific">Fistulifera solaris</name>
    <name type="common">Oleaginous diatom</name>
    <dbReference type="NCBI Taxonomy" id="1519565"/>
    <lineage>
        <taxon>Eukaryota</taxon>
        <taxon>Sar</taxon>
        <taxon>Stramenopiles</taxon>
        <taxon>Ochrophyta</taxon>
        <taxon>Bacillariophyta</taxon>
        <taxon>Bacillariophyceae</taxon>
        <taxon>Bacillariophycidae</taxon>
        <taxon>Naviculales</taxon>
        <taxon>Naviculaceae</taxon>
        <taxon>Fistulifera</taxon>
    </lineage>
</organism>
<comment type="similarity">
    <text evidence="1">Belongs to the SRR1 family.</text>
</comment>
<dbReference type="Proteomes" id="UP000198406">
    <property type="component" value="Unassembled WGS sequence"/>
</dbReference>
<dbReference type="InterPro" id="IPR012942">
    <property type="entry name" value="SRR1-like"/>
</dbReference>
<proteinExistence type="inferred from homology"/>
<dbReference type="GO" id="GO:0005737">
    <property type="term" value="C:cytoplasm"/>
    <property type="evidence" value="ECO:0007669"/>
    <property type="project" value="TreeGrafter"/>
</dbReference>
<dbReference type="GO" id="GO:0005634">
    <property type="term" value="C:nucleus"/>
    <property type="evidence" value="ECO:0007669"/>
    <property type="project" value="TreeGrafter"/>
</dbReference>
<accession>A0A1Z5K4R4</accession>
<sequence length="262" mass="30498">MAQIDTEWKTISRNDKKRVMRRRDRPSLTGRKAQEHQSLNQTSHHVEDYDLLRSYIHTCQESLSILLEQIMALVDDEMTIKKIVCYGIGNFSRTSEHFFSASLWQLALVLRLQSTFNVPLLYYDPCTTHFETEFLEKMGVHVIASDEKGVRTSAHTLFFMPHCPCGLYENVLWSNWQHLESIFIFGNSLKSYSEGLQFDGPCITAIQLWLREDVIRWSNMNASGDVEGAFNDTFLSQIKSGKLDDFPERPYDILCERIEIRE</sequence>
<feature type="domain" description="SRR1-like" evidence="3">
    <location>
        <begin position="75"/>
        <end position="233"/>
    </location>
</feature>
<dbReference type="PANTHER" id="PTHR28626:SF3">
    <property type="entry name" value="SRR1-LIKE PROTEIN"/>
    <property type="match status" value="1"/>
</dbReference>
<keyword evidence="5" id="KW-1185">Reference proteome</keyword>
<evidence type="ECO:0000259" key="3">
    <source>
        <dbReference type="Pfam" id="PF07985"/>
    </source>
</evidence>
<dbReference type="AlphaFoldDB" id="A0A1Z5K4R4"/>
<feature type="compositionally biased region" description="Basic residues" evidence="2">
    <location>
        <begin position="15"/>
        <end position="24"/>
    </location>
</feature>
<evidence type="ECO:0000313" key="5">
    <source>
        <dbReference type="Proteomes" id="UP000198406"/>
    </source>
</evidence>
<name>A0A1Z5K4R4_FISSO</name>
<feature type="region of interest" description="Disordered" evidence="2">
    <location>
        <begin position="15"/>
        <end position="42"/>
    </location>
</feature>
<comment type="caution">
    <text evidence="4">The sequence shown here is derived from an EMBL/GenBank/DDBJ whole genome shotgun (WGS) entry which is preliminary data.</text>
</comment>
<dbReference type="PANTHER" id="PTHR28626">
    <property type="entry name" value="SRR1-LIKE PROTEIN"/>
    <property type="match status" value="1"/>
</dbReference>
<gene>
    <name evidence="4" type="ORF">FisN_1Lh076</name>
</gene>